<dbReference type="Proteomes" id="UP000294894">
    <property type="component" value="Chromosome"/>
</dbReference>
<evidence type="ECO:0008006" key="4">
    <source>
        <dbReference type="Google" id="ProtNLM"/>
    </source>
</evidence>
<proteinExistence type="predicted"/>
<dbReference type="RefSeq" id="WP_135079301.1">
    <property type="nucleotide sequence ID" value="NZ_CP038267.1"/>
</dbReference>
<feature type="transmembrane region" description="Helical" evidence="1">
    <location>
        <begin position="152"/>
        <end position="182"/>
    </location>
</feature>
<feature type="transmembrane region" description="Helical" evidence="1">
    <location>
        <begin position="194"/>
        <end position="216"/>
    </location>
</feature>
<reference evidence="2 3" key="1">
    <citation type="submission" date="2019-03" db="EMBL/GenBank/DDBJ databases">
        <title>Three New Species of Nocardioides, Nocardioides euryhalodurans sp. nov., Nocardioides seonyuensis sp. nov. and Nocardioides eburneoflavus sp. nov., Iolated from Soil.</title>
        <authorList>
            <person name="Roh S.G."/>
            <person name="Lee C."/>
            <person name="Kim M.-K."/>
            <person name="Kim S.B."/>
        </authorList>
    </citation>
    <scope>NUCLEOTIDE SEQUENCE [LARGE SCALE GENOMIC DNA]</scope>
    <source>
        <strain evidence="2 3">MMS17-SY117</strain>
    </source>
</reference>
<gene>
    <name evidence="2" type="ORF">EXE57_16295</name>
</gene>
<keyword evidence="1" id="KW-0472">Membrane</keyword>
<feature type="transmembrane region" description="Helical" evidence="1">
    <location>
        <begin position="82"/>
        <end position="102"/>
    </location>
</feature>
<protein>
    <recommendedName>
        <fullName evidence="4">Glycosyltransferase RgtA/B/C/D-like domain-containing protein</fullName>
    </recommendedName>
</protein>
<keyword evidence="1" id="KW-0812">Transmembrane</keyword>
<feature type="transmembrane region" description="Helical" evidence="1">
    <location>
        <begin position="290"/>
        <end position="311"/>
    </location>
</feature>
<dbReference type="KEGG" id="noy:EXE57_16295"/>
<keyword evidence="3" id="KW-1185">Reference proteome</keyword>
<evidence type="ECO:0000313" key="2">
    <source>
        <dbReference type="EMBL" id="QBR93660.1"/>
    </source>
</evidence>
<accession>A0A4P7GNK4</accession>
<feature type="transmembrane region" description="Helical" evidence="1">
    <location>
        <begin position="111"/>
        <end position="132"/>
    </location>
</feature>
<dbReference type="OrthoDB" id="3764134at2"/>
<evidence type="ECO:0000313" key="3">
    <source>
        <dbReference type="Proteomes" id="UP000294894"/>
    </source>
</evidence>
<organism evidence="2 3">
    <name type="scientific">Nocardioides euryhalodurans</name>
    <dbReference type="NCBI Taxonomy" id="2518370"/>
    <lineage>
        <taxon>Bacteria</taxon>
        <taxon>Bacillati</taxon>
        <taxon>Actinomycetota</taxon>
        <taxon>Actinomycetes</taxon>
        <taxon>Propionibacteriales</taxon>
        <taxon>Nocardioidaceae</taxon>
        <taxon>Nocardioides</taxon>
    </lineage>
</organism>
<dbReference type="EMBL" id="CP038267">
    <property type="protein sequence ID" value="QBR93660.1"/>
    <property type="molecule type" value="Genomic_DNA"/>
</dbReference>
<evidence type="ECO:0000256" key="1">
    <source>
        <dbReference type="SAM" id="Phobius"/>
    </source>
</evidence>
<feature type="transmembrane region" description="Helical" evidence="1">
    <location>
        <begin position="255"/>
        <end position="278"/>
    </location>
</feature>
<sequence length="505" mass="52199">MGRFRIDPWGPLLALAALGVLLLRGFEGRLGADPALYAYAGQQLAEGAPPYVGVQNRAGPLAHLVPGLGAMGARAIGIDDLLGIRLLMALVSVGAVWVAYLVARDTFRSRAVGAVGGGTLLALQGFVELGTSGPREKTTMVLFVLRAISRRAWLYAGVAVALATLAWQPSFLPASVAVLAAAVLEPSWRARLRAVLGVVLGGLTVLAVTVAGFAAVDAVPEFYEGFVGVHLGGYTTQATVLDRLAAQPASLVEGYGWSVGLLALGTVATLVLAGAVLARPGRGHGTRPTRVALGAGTLGCLAWTLVAYQGWPDSLVLLPFAALGVAGAAGSAARVLPDRAGRRTLATVAVCLVVAAAASSWSSRPTGLAGQRELAADMIAAAGPDATVQSFASSAPLVLTGRTNPTRYVNFGRGLARYIDEQVPGGLAGLAADVERREPTLLVMGKPHAAGYTWLRPVLREHYVLLGGSREDGFWFATTSLEDERVDDLRGVLEDAGVPTASPRA</sequence>
<feature type="transmembrane region" description="Helical" evidence="1">
    <location>
        <begin position="344"/>
        <end position="362"/>
    </location>
</feature>
<feature type="transmembrane region" description="Helical" evidence="1">
    <location>
        <begin position="317"/>
        <end position="337"/>
    </location>
</feature>
<name>A0A4P7GNK4_9ACTN</name>
<dbReference type="AlphaFoldDB" id="A0A4P7GNK4"/>
<keyword evidence="1" id="KW-1133">Transmembrane helix</keyword>